<reference evidence="2 3" key="1">
    <citation type="journal article" date="2023" name="Commun. Biol.">
        <title>Genome analysis of Parmales, the sister group of diatoms, reveals the evolutionary specialization of diatoms from phago-mixotrophs to photoautotrophs.</title>
        <authorList>
            <person name="Ban H."/>
            <person name="Sato S."/>
            <person name="Yoshikawa S."/>
            <person name="Yamada K."/>
            <person name="Nakamura Y."/>
            <person name="Ichinomiya M."/>
            <person name="Sato N."/>
            <person name="Blanc-Mathieu R."/>
            <person name="Endo H."/>
            <person name="Kuwata A."/>
            <person name="Ogata H."/>
        </authorList>
    </citation>
    <scope>NUCLEOTIDE SEQUENCE [LARGE SCALE GENOMIC DNA]</scope>
</reference>
<evidence type="ECO:0000313" key="2">
    <source>
        <dbReference type="EMBL" id="GMI30308.1"/>
    </source>
</evidence>
<feature type="region of interest" description="Disordered" evidence="1">
    <location>
        <begin position="1"/>
        <end position="48"/>
    </location>
</feature>
<evidence type="ECO:0000313" key="3">
    <source>
        <dbReference type="Proteomes" id="UP001165060"/>
    </source>
</evidence>
<accession>A0ABQ6MQQ5</accession>
<gene>
    <name evidence="2" type="ORF">TeGR_g10046</name>
</gene>
<name>A0ABQ6MQQ5_9STRA</name>
<keyword evidence="3" id="KW-1185">Reference proteome</keyword>
<organism evidence="2 3">
    <name type="scientific">Tetraparma gracilis</name>
    <dbReference type="NCBI Taxonomy" id="2962635"/>
    <lineage>
        <taxon>Eukaryota</taxon>
        <taxon>Sar</taxon>
        <taxon>Stramenopiles</taxon>
        <taxon>Ochrophyta</taxon>
        <taxon>Bolidophyceae</taxon>
        <taxon>Parmales</taxon>
        <taxon>Triparmaceae</taxon>
        <taxon>Tetraparma</taxon>
    </lineage>
</organism>
<sequence>MLSPAARPSLPQSFSPPSTRLTSLSVDAPPARPAGRAPGYKNPKPSVVNPYAAYLKKNAGSKGNPYDSKLQRKFYEDTVAEISEGKGKKRKLLGNARMNAEVWLSKPGEGEGALVSPPLELPPPVRYGELEEPPTKRQQNITNYTAASVFPDGKLVADGAGGVGEGGRGRSYSFDFSPQ</sequence>
<dbReference type="EMBL" id="BRYB01004395">
    <property type="protein sequence ID" value="GMI30308.1"/>
    <property type="molecule type" value="Genomic_DNA"/>
</dbReference>
<evidence type="ECO:0000256" key="1">
    <source>
        <dbReference type="SAM" id="MobiDB-lite"/>
    </source>
</evidence>
<feature type="non-terminal residue" evidence="2">
    <location>
        <position position="179"/>
    </location>
</feature>
<proteinExistence type="predicted"/>
<feature type="region of interest" description="Disordered" evidence="1">
    <location>
        <begin position="108"/>
        <end position="140"/>
    </location>
</feature>
<feature type="compositionally biased region" description="Polar residues" evidence="1">
    <location>
        <begin position="10"/>
        <end position="25"/>
    </location>
</feature>
<comment type="caution">
    <text evidence="2">The sequence shown here is derived from an EMBL/GenBank/DDBJ whole genome shotgun (WGS) entry which is preliminary data.</text>
</comment>
<dbReference type="Proteomes" id="UP001165060">
    <property type="component" value="Unassembled WGS sequence"/>
</dbReference>
<protein>
    <submittedName>
        <fullName evidence="2">Uncharacterized protein</fullName>
    </submittedName>
</protein>